<name>A0A1M6N9M1_9FIRM</name>
<reference evidence="7" key="1">
    <citation type="submission" date="2016-11" db="EMBL/GenBank/DDBJ databases">
        <authorList>
            <person name="Varghese N."/>
            <person name="Submissions S."/>
        </authorList>
    </citation>
    <scope>NUCLEOTIDE SEQUENCE [LARGE SCALE GENOMIC DNA]</scope>
    <source>
        <strain evidence="7">DSM 17957</strain>
    </source>
</reference>
<dbReference type="SUPFAM" id="SSF50486">
    <property type="entry name" value="FMT C-terminal domain-like"/>
    <property type="match status" value="1"/>
</dbReference>
<dbReference type="EC" id="3.2.2.-" evidence="5"/>
<evidence type="ECO:0000256" key="2">
    <source>
        <dbReference type="ARBA" id="ARBA00022763"/>
    </source>
</evidence>
<dbReference type="Gene3D" id="3.10.300.10">
    <property type="entry name" value="Methylpurine-DNA glycosylase (MPG)"/>
    <property type="match status" value="1"/>
</dbReference>
<protein>
    <recommendedName>
        <fullName evidence="5">Putative 3-methyladenine DNA glycosylase</fullName>
        <ecNumber evidence="5">3.2.2.-</ecNumber>
    </recommendedName>
</protein>
<evidence type="ECO:0000256" key="1">
    <source>
        <dbReference type="ARBA" id="ARBA00009232"/>
    </source>
</evidence>
<dbReference type="Pfam" id="PF02245">
    <property type="entry name" value="Pur_DNA_glyco"/>
    <property type="match status" value="1"/>
</dbReference>
<dbReference type="FunFam" id="3.10.300.10:FF:000001">
    <property type="entry name" value="Putative 3-methyladenine DNA glycosylase"/>
    <property type="match status" value="1"/>
</dbReference>
<organism evidence="6 7">
    <name type="scientific">Geosporobacter subterraneus DSM 17957</name>
    <dbReference type="NCBI Taxonomy" id="1121919"/>
    <lineage>
        <taxon>Bacteria</taxon>
        <taxon>Bacillati</taxon>
        <taxon>Bacillota</taxon>
        <taxon>Clostridia</taxon>
        <taxon>Peptostreptococcales</taxon>
        <taxon>Thermotaleaceae</taxon>
        <taxon>Geosporobacter</taxon>
    </lineage>
</organism>
<keyword evidence="7" id="KW-1185">Reference proteome</keyword>
<evidence type="ECO:0000256" key="3">
    <source>
        <dbReference type="ARBA" id="ARBA00022801"/>
    </source>
</evidence>
<dbReference type="NCBIfam" id="NF002001">
    <property type="entry name" value="PRK00802.1-1"/>
    <property type="match status" value="1"/>
</dbReference>
<accession>A0A1M6N9M1</accession>
<dbReference type="InterPro" id="IPR011034">
    <property type="entry name" value="Formyl_transferase-like_C_sf"/>
</dbReference>
<dbReference type="Proteomes" id="UP000184536">
    <property type="component" value="Unassembled WGS sequence"/>
</dbReference>
<keyword evidence="4 5" id="KW-0234">DNA repair</keyword>
<dbReference type="PANTHER" id="PTHR10429:SF0">
    <property type="entry name" value="DNA-3-METHYLADENINE GLYCOSYLASE"/>
    <property type="match status" value="1"/>
</dbReference>
<dbReference type="PANTHER" id="PTHR10429">
    <property type="entry name" value="DNA-3-METHYLADENINE GLYCOSYLASE"/>
    <property type="match status" value="1"/>
</dbReference>
<dbReference type="RefSeq" id="WP_110942255.1">
    <property type="nucleotide sequence ID" value="NZ_FQZV01000053.1"/>
</dbReference>
<sequence length="205" mass="23364">MEKLKRDFYEGNTLDVAKELLGKILVHRIGGLELAGRIVEAEAYIGAIDKAAHSYNNRRTGRTEIMFGPAGYAYIYLIYGMYHCMNVVTGEDGEASAVLIRAVEPVIGIEQMAYRRFDKPLEALTKTQRIQLTNGPGKLCAALGIDKNCYGEDLLGERLFICRETPAEYFEIETSKRINIDYAEEARDFPWRFFIKNNRYVSKRS</sequence>
<dbReference type="NCBIfam" id="NF002003">
    <property type="entry name" value="PRK00802.1-3"/>
    <property type="match status" value="1"/>
</dbReference>
<dbReference type="GO" id="GO:0003677">
    <property type="term" value="F:DNA binding"/>
    <property type="evidence" value="ECO:0007669"/>
    <property type="project" value="InterPro"/>
</dbReference>
<dbReference type="CDD" id="cd00540">
    <property type="entry name" value="AAG"/>
    <property type="match status" value="1"/>
</dbReference>
<dbReference type="AlphaFoldDB" id="A0A1M6N9M1"/>
<dbReference type="STRING" id="1121919.SAMN02745975_03240"/>
<keyword evidence="3 5" id="KW-0378">Hydrolase</keyword>
<proteinExistence type="inferred from homology"/>
<dbReference type="EMBL" id="FQZV01000053">
    <property type="protein sequence ID" value="SHJ92389.1"/>
    <property type="molecule type" value="Genomic_DNA"/>
</dbReference>
<evidence type="ECO:0000313" key="7">
    <source>
        <dbReference type="Proteomes" id="UP000184536"/>
    </source>
</evidence>
<evidence type="ECO:0000256" key="5">
    <source>
        <dbReference type="HAMAP-Rule" id="MF_00527"/>
    </source>
</evidence>
<dbReference type="GO" id="GO:0003905">
    <property type="term" value="F:alkylbase DNA N-glycosylase activity"/>
    <property type="evidence" value="ECO:0007669"/>
    <property type="project" value="InterPro"/>
</dbReference>
<dbReference type="OrthoDB" id="9794313at2"/>
<dbReference type="InterPro" id="IPR036995">
    <property type="entry name" value="MPG_sf"/>
</dbReference>
<dbReference type="NCBIfam" id="TIGR00567">
    <property type="entry name" value="3mg"/>
    <property type="match status" value="1"/>
</dbReference>
<dbReference type="HAMAP" id="MF_00527">
    <property type="entry name" value="3MGH"/>
    <property type="match status" value="1"/>
</dbReference>
<gene>
    <name evidence="6" type="ORF">SAMN02745975_03240</name>
</gene>
<keyword evidence="2 5" id="KW-0227">DNA damage</keyword>
<dbReference type="InterPro" id="IPR003180">
    <property type="entry name" value="MPG"/>
</dbReference>
<dbReference type="GO" id="GO:0006284">
    <property type="term" value="P:base-excision repair"/>
    <property type="evidence" value="ECO:0007669"/>
    <property type="project" value="InterPro"/>
</dbReference>
<evidence type="ECO:0000256" key="4">
    <source>
        <dbReference type="ARBA" id="ARBA00023204"/>
    </source>
</evidence>
<evidence type="ECO:0000313" key="6">
    <source>
        <dbReference type="EMBL" id="SHJ92389.1"/>
    </source>
</evidence>
<comment type="similarity">
    <text evidence="1 5">Belongs to the DNA glycosylase MPG family.</text>
</comment>